<protein>
    <submittedName>
        <fullName evidence="2">Uncharacterized protein</fullName>
    </submittedName>
</protein>
<feature type="compositionally biased region" description="Acidic residues" evidence="1">
    <location>
        <begin position="414"/>
        <end position="430"/>
    </location>
</feature>
<evidence type="ECO:0000313" key="3">
    <source>
        <dbReference type="Proteomes" id="UP001310594"/>
    </source>
</evidence>
<feature type="compositionally biased region" description="Basic residues" evidence="1">
    <location>
        <begin position="356"/>
        <end position="370"/>
    </location>
</feature>
<gene>
    <name evidence="2" type="ORF">LTR97_012384</name>
</gene>
<dbReference type="EMBL" id="JAVRQU010000026">
    <property type="protein sequence ID" value="KAK5690196.1"/>
    <property type="molecule type" value="Genomic_DNA"/>
</dbReference>
<evidence type="ECO:0000313" key="2">
    <source>
        <dbReference type="EMBL" id="KAK5690196.1"/>
    </source>
</evidence>
<feature type="region of interest" description="Disordered" evidence="1">
    <location>
        <begin position="301"/>
        <end position="430"/>
    </location>
</feature>
<organism evidence="2 3">
    <name type="scientific">Elasticomyces elasticus</name>
    <dbReference type="NCBI Taxonomy" id="574655"/>
    <lineage>
        <taxon>Eukaryota</taxon>
        <taxon>Fungi</taxon>
        <taxon>Dikarya</taxon>
        <taxon>Ascomycota</taxon>
        <taxon>Pezizomycotina</taxon>
        <taxon>Dothideomycetes</taxon>
        <taxon>Dothideomycetidae</taxon>
        <taxon>Mycosphaerellales</taxon>
        <taxon>Teratosphaeriaceae</taxon>
        <taxon>Elasticomyces</taxon>
    </lineage>
</organism>
<name>A0AAN7ZUZ8_9PEZI</name>
<comment type="caution">
    <text evidence="2">The sequence shown here is derived from an EMBL/GenBank/DDBJ whole genome shotgun (WGS) entry which is preliminary data.</text>
</comment>
<dbReference type="AlphaFoldDB" id="A0AAN7ZUZ8"/>
<accession>A0AAN7ZUZ8</accession>
<proteinExistence type="predicted"/>
<sequence>MLPGWLEDILEWLREHFWIAFHLVTNTPQPNIPPTTIVPNSRKEKRKQHAMAQRKITKESSSDDFWVLESDIKTHVSYVHDDGKEFIACPVEERRVSKEAWLESHEAHARYIKHGFYKVRHLKVHGRRINDEVELFLMEDGNETPGLRKDLEEKGLTVRLYVPQADKKKYPSPSAKTQPEMSPIDRCIAALKTNIAENEIETDRTTPYALLGDAGMNWETRRKKVLVLIVQESRFKDFFAPPQSEHFTSRGCDYKVFGTYSDDEVHWRCTDEEFMSFFQESRGYYVECMYCDDAKAAEEREQEQERKERKAAKKLRQQQQQQQLATGSQTNSFSALEDQPDAEDEAAEARAEAKRAKEKAKRKAQQARKKAKDEEAETLAADETRKPSTFLLTSRPKKKHNPSSVPRIFGSAGQDDDPAGDESDAEDVDEEGAVCSLQYYGDNIEDMINVIQAAQGERVKIKNLN</sequence>
<evidence type="ECO:0000256" key="1">
    <source>
        <dbReference type="SAM" id="MobiDB-lite"/>
    </source>
</evidence>
<reference evidence="2" key="1">
    <citation type="submission" date="2023-08" db="EMBL/GenBank/DDBJ databases">
        <title>Black Yeasts Isolated from many extreme environments.</title>
        <authorList>
            <person name="Coleine C."/>
            <person name="Stajich J.E."/>
            <person name="Selbmann L."/>
        </authorList>
    </citation>
    <scope>NUCLEOTIDE SEQUENCE</scope>
    <source>
        <strain evidence="2">CCFEE 5810</strain>
    </source>
</reference>
<dbReference type="Proteomes" id="UP001310594">
    <property type="component" value="Unassembled WGS sequence"/>
</dbReference>